<evidence type="ECO:0000313" key="1">
    <source>
        <dbReference type="EMBL" id="KAG5282863.1"/>
    </source>
</evidence>
<sequence>MRGLGPNMSEMSAARISRSIGIVKELMDKTDTELELTRPTGIHHVAREQEDVLTLVNVFRETQLSQQKSPRQAVSCIPEFQEKLIGKAELPGDVDEVQNNGLAKCAYLNN</sequence>
<name>A0AAV6H688_9TELE</name>
<reference evidence="1" key="1">
    <citation type="submission" date="2020-10" db="EMBL/GenBank/DDBJ databases">
        <title>Chromosome-scale genome assembly of the Allis shad, Alosa alosa.</title>
        <authorList>
            <person name="Margot Z."/>
            <person name="Christophe K."/>
            <person name="Cabau C."/>
            <person name="Louis A."/>
            <person name="Berthelot C."/>
            <person name="Parey E."/>
            <person name="Roest Crollius H."/>
            <person name="Montfort J."/>
            <person name="Robinson-Rechavi M."/>
            <person name="Bucao C."/>
            <person name="Bouchez O."/>
            <person name="Gislard M."/>
            <person name="Lluch J."/>
            <person name="Milhes M."/>
            <person name="Lampietro C."/>
            <person name="Lopez Roques C."/>
            <person name="Donnadieu C."/>
            <person name="Braasch I."/>
            <person name="Desvignes T."/>
            <person name="Postlethwait J."/>
            <person name="Bobe J."/>
            <person name="Guiguen Y."/>
        </authorList>
    </citation>
    <scope>NUCLEOTIDE SEQUENCE</scope>
    <source>
        <strain evidence="1">M-15738</strain>
        <tissue evidence="1">Blood</tissue>
    </source>
</reference>
<proteinExistence type="predicted"/>
<accession>A0AAV6H688</accession>
<keyword evidence="2" id="KW-1185">Reference proteome</keyword>
<dbReference type="AlphaFoldDB" id="A0AAV6H688"/>
<protein>
    <submittedName>
        <fullName evidence="1">Uncharacterized protein</fullName>
    </submittedName>
</protein>
<gene>
    <name evidence="1" type="ORF">AALO_G00035490</name>
</gene>
<organism evidence="1 2">
    <name type="scientific">Alosa alosa</name>
    <name type="common">allis shad</name>
    <dbReference type="NCBI Taxonomy" id="278164"/>
    <lineage>
        <taxon>Eukaryota</taxon>
        <taxon>Metazoa</taxon>
        <taxon>Chordata</taxon>
        <taxon>Craniata</taxon>
        <taxon>Vertebrata</taxon>
        <taxon>Euteleostomi</taxon>
        <taxon>Actinopterygii</taxon>
        <taxon>Neopterygii</taxon>
        <taxon>Teleostei</taxon>
        <taxon>Clupei</taxon>
        <taxon>Clupeiformes</taxon>
        <taxon>Clupeoidei</taxon>
        <taxon>Clupeidae</taxon>
        <taxon>Alosa</taxon>
    </lineage>
</organism>
<dbReference type="EMBL" id="JADWDJ010000003">
    <property type="protein sequence ID" value="KAG5282863.1"/>
    <property type="molecule type" value="Genomic_DNA"/>
</dbReference>
<comment type="caution">
    <text evidence="1">The sequence shown here is derived from an EMBL/GenBank/DDBJ whole genome shotgun (WGS) entry which is preliminary data.</text>
</comment>
<evidence type="ECO:0000313" key="2">
    <source>
        <dbReference type="Proteomes" id="UP000823561"/>
    </source>
</evidence>
<dbReference type="Proteomes" id="UP000823561">
    <property type="component" value="Chromosome 3"/>
</dbReference>